<sequence length="189" mass="20931">MATYALRFSPDISRTQCHWPAAACGIPSITLEGEKSDWENILLRIEKLKEFGPEPEAWAFLLRPILTRFVQAFDGQPDIDFWGRVCRHHDQFSGPSYISGWITAFCVWNGNGRWQGPSLTAPKTDLVNSRASAETLVLDGLLYGRVGTENIAPGFCEVDVKLNDNGEIFDYMMVSGHCATGVEGEGGMV</sequence>
<dbReference type="PANTHER" id="PTHR31252">
    <property type="entry name" value="DUF4419 DOMAIN-CONTAINING PROTEIN"/>
    <property type="match status" value="1"/>
</dbReference>
<dbReference type="AlphaFoldDB" id="A0A0D2N9U4"/>
<organism evidence="1 2">
    <name type="scientific">Hypholoma sublateritium (strain FD-334 SS-4)</name>
    <dbReference type="NCBI Taxonomy" id="945553"/>
    <lineage>
        <taxon>Eukaryota</taxon>
        <taxon>Fungi</taxon>
        <taxon>Dikarya</taxon>
        <taxon>Basidiomycota</taxon>
        <taxon>Agaricomycotina</taxon>
        <taxon>Agaricomycetes</taxon>
        <taxon>Agaricomycetidae</taxon>
        <taxon>Agaricales</taxon>
        <taxon>Agaricineae</taxon>
        <taxon>Strophariaceae</taxon>
        <taxon>Hypholoma</taxon>
    </lineage>
</organism>
<evidence type="ECO:0000313" key="1">
    <source>
        <dbReference type="EMBL" id="KJA15904.1"/>
    </source>
</evidence>
<keyword evidence="2" id="KW-1185">Reference proteome</keyword>
<dbReference type="InterPro" id="IPR025533">
    <property type="entry name" value="DUF4419"/>
</dbReference>
<gene>
    <name evidence="1" type="ORF">HYPSUDRAFT_333356</name>
</gene>
<accession>A0A0D2N9U4</accession>
<dbReference type="Proteomes" id="UP000054270">
    <property type="component" value="Unassembled WGS sequence"/>
</dbReference>
<name>A0A0D2N9U4_HYPSF</name>
<protein>
    <submittedName>
        <fullName evidence="1">Uncharacterized protein</fullName>
    </submittedName>
</protein>
<dbReference type="EMBL" id="KN817632">
    <property type="protein sequence ID" value="KJA15904.1"/>
    <property type="molecule type" value="Genomic_DNA"/>
</dbReference>
<dbReference type="OrthoDB" id="9978173at2759"/>
<reference evidence="2" key="1">
    <citation type="submission" date="2014-04" db="EMBL/GenBank/DDBJ databases">
        <title>Evolutionary Origins and Diversification of the Mycorrhizal Mutualists.</title>
        <authorList>
            <consortium name="DOE Joint Genome Institute"/>
            <consortium name="Mycorrhizal Genomics Consortium"/>
            <person name="Kohler A."/>
            <person name="Kuo A."/>
            <person name="Nagy L.G."/>
            <person name="Floudas D."/>
            <person name="Copeland A."/>
            <person name="Barry K.W."/>
            <person name="Cichocki N."/>
            <person name="Veneault-Fourrey C."/>
            <person name="LaButti K."/>
            <person name="Lindquist E.A."/>
            <person name="Lipzen A."/>
            <person name="Lundell T."/>
            <person name="Morin E."/>
            <person name="Murat C."/>
            <person name="Riley R."/>
            <person name="Ohm R."/>
            <person name="Sun H."/>
            <person name="Tunlid A."/>
            <person name="Henrissat B."/>
            <person name="Grigoriev I.V."/>
            <person name="Hibbett D.S."/>
            <person name="Martin F."/>
        </authorList>
    </citation>
    <scope>NUCLEOTIDE SEQUENCE [LARGE SCALE GENOMIC DNA]</scope>
    <source>
        <strain evidence="2">FD-334 SS-4</strain>
    </source>
</reference>
<dbReference type="Pfam" id="PF14388">
    <property type="entry name" value="DUF4419"/>
    <property type="match status" value="1"/>
</dbReference>
<dbReference type="STRING" id="945553.A0A0D2N9U4"/>
<dbReference type="PANTHER" id="PTHR31252:SF11">
    <property type="entry name" value="DUF4419 DOMAIN-CONTAINING PROTEIN"/>
    <property type="match status" value="1"/>
</dbReference>
<evidence type="ECO:0000313" key="2">
    <source>
        <dbReference type="Proteomes" id="UP000054270"/>
    </source>
</evidence>
<proteinExistence type="predicted"/>